<dbReference type="GO" id="GO:0035556">
    <property type="term" value="P:intracellular signal transduction"/>
    <property type="evidence" value="ECO:0007669"/>
    <property type="project" value="TreeGrafter"/>
</dbReference>
<evidence type="ECO:0000256" key="14">
    <source>
        <dbReference type="ARBA" id="ARBA00048679"/>
    </source>
</evidence>
<feature type="region of interest" description="Disordered" evidence="16">
    <location>
        <begin position="1018"/>
        <end position="1054"/>
    </location>
</feature>
<name>A0A507CQW3_9FUNG</name>
<comment type="catalytic activity">
    <reaction evidence="13">
        <text>L-threonyl-[protein] + ATP = O-phospho-L-threonyl-[protein] + ADP + H(+)</text>
        <dbReference type="Rhea" id="RHEA:46608"/>
        <dbReference type="Rhea" id="RHEA-COMP:11060"/>
        <dbReference type="Rhea" id="RHEA-COMP:11605"/>
        <dbReference type="ChEBI" id="CHEBI:15378"/>
        <dbReference type="ChEBI" id="CHEBI:30013"/>
        <dbReference type="ChEBI" id="CHEBI:30616"/>
        <dbReference type="ChEBI" id="CHEBI:61977"/>
        <dbReference type="ChEBI" id="CHEBI:456216"/>
        <dbReference type="EC" id="2.7.11.1"/>
    </reaction>
</comment>
<dbReference type="Gene3D" id="1.10.510.10">
    <property type="entry name" value="Transferase(Phosphotransferase) domain 1"/>
    <property type="match status" value="1"/>
</dbReference>
<dbReference type="VEuPathDB" id="FungiDB:SeMB42_g07104"/>
<accession>A0A507CQW3</accession>
<feature type="compositionally biased region" description="Polar residues" evidence="16">
    <location>
        <begin position="414"/>
        <end position="435"/>
    </location>
</feature>
<keyword evidence="10 15" id="KW-0067">ATP-binding</keyword>
<evidence type="ECO:0000256" key="10">
    <source>
        <dbReference type="ARBA" id="ARBA00022840"/>
    </source>
</evidence>
<dbReference type="PANTHER" id="PTHR24346">
    <property type="entry name" value="MAP/MICROTUBULE AFFINITY-REGULATING KINASE"/>
    <property type="match status" value="1"/>
</dbReference>
<keyword evidence="11" id="KW-0460">Magnesium</keyword>
<feature type="compositionally biased region" description="Basic and acidic residues" evidence="16">
    <location>
        <begin position="459"/>
        <end position="478"/>
    </location>
</feature>
<evidence type="ECO:0000256" key="13">
    <source>
        <dbReference type="ARBA" id="ARBA00047899"/>
    </source>
</evidence>
<gene>
    <name evidence="19" type="ORF">SeLEV6574_g06042</name>
    <name evidence="18" type="ORF">SeMB42_g07104</name>
</gene>
<keyword evidence="8 15" id="KW-0547">Nucleotide-binding</keyword>
<dbReference type="GO" id="GO:0004674">
    <property type="term" value="F:protein serine/threonine kinase activity"/>
    <property type="evidence" value="ECO:0007669"/>
    <property type="project" value="UniProtKB-KW"/>
</dbReference>
<keyword evidence="7" id="KW-0479">Metal-binding</keyword>
<keyword evidence="5" id="KW-0723">Serine/threonine-protein kinase</keyword>
<protein>
    <recommendedName>
        <fullName evidence="4">non-specific serine/threonine protein kinase</fullName>
        <ecNumber evidence="4">2.7.11.1</ecNumber>
    </recommendedName>
</protein>
<feature type="compositionally biased region" description="Low complexity" evidence="16">
    <location>
        <begin position="495"/>
        <end position="514"/>
    </location>
</feature>
<keyword evidence="9" id="KW-0418">Kinase</keyword>
<proteinExistence type="inferred from homology"/>
<evidence type="ECO:0000313" key="20">
    <source>
        <dbReference type="Proteomes" id="UP000317494"/>
    </source>
</evidence>
<feature type="compositionally biased region" description="Polar residues" evidence="16">
    <location>
        <begin position="240"/>
        <end position="262"/>
    </location>
</feature>
<evidence type="ECO:0000313" key="21">
    <source>
        <dbReference type="Proteomes" id="UP000320475"/>
    </source>
</evidence>
<feature type="region of interest" description="Disordered" evidence="16">
    <location>
        <begin position="240"/>
        <end position="265"/>
    </location>
</feature>
<evidence type="ECO:0000256" key="6">
    <source>
        <dbReference type="ARBA" id="ARBA00022679"/>
    </source>
</evidence>
<dbReference type="EMBL" id="QEAM01000315">
    <property type="protein sequence ID" value="TPX41533.1"/>
    <property type="molecule type" value="Genomic_DNA"/>
</dbReference>
<evidence type="ECO:0000256" key="5">
    <source>
        <dbReference type="ARBA" id="ARBA00022527"/>
    </source>
</evidence>
<feature type="compositionally biased region" description="Polar residues" evidence="16">
    <location>
        <begin position="1"/>
        <end position="16"/>
    </location>
</feature>
<comment type="cofactor">
    <cofactor evidence="1">
        <name>Mn(2+)</name>
        <dbReference type="ChEBI" id="CHEBI:29035"/>
    </cofactor>
</comment>
<feature type="binding site" evidence="15">
    <location>
        <position position="659"/>
    </location>
    <ligand>
        <name>ATP</name>
        <dbReference type="ChEBI" id="CHEBI:30616"/>
    </ligand>
</feature>
<dbReference type="PROSITE" id="PS00108">
    <property type="entry name" value="PROTEIN_KINASE_ST"/>
    <property type="match status" value="1"/>
</dbReference>
<feature type="compositionally biased region" description="Low complexity" evidence="16">
    <location>
        <begin position="154"/>
        <end position="169"/>
    </location>
</feature>
<dbReference type="SMART" id="SM00220">
    <property type="entry name" value="S_TKc"/>
    <property type="match status" value="1"/>
</dbReference>
<dbReference type="GO" id="GO:0005524">
    <property type="term" value="F:ATP binding"/>
    <property type="evidence" value="ECO:0007669"/>
    <property type="project" value="UniProtKB-UniRule"/>
</dbReference>
<feature type="region of interest" description="Disordered" evidence="16">
    <location>
        <begin position="457"/>
        <end position="523"/>
    </location>
</feature>
<feature type="region of interest" description="Disordered" evidence="16">
    <location>
        <begin position="1"/>
        <end position="90"/>
    </location>
</feature>
<dbReference type="STRING" id="286115.A0A507CQW3"/>
<evidence type="ECO:0000256" key="12">
    <source>
        <dbReference type="ARBA" id="ARBA00023211"/>
    </source>
</evidence>
<comment type="cofactor">
    <cofactor evidence="2">
        <name>Mg(2+)</name>
        <dbReference type="ChEBI" id="CHEBI:18420"/>
    </cofactor>
</comment>
<feature type="region of interest" description="Disordered" evidence="16">
    <location>
        <begin position="154"/>
        <end position="186"/>
    </location>
</feature>
<organism evidence="19 21">
    <name type="scientific">Synchytrium endobioticum</name>
    <dbReference type="NCBI Taxonomy" id="286115"/>
    <lineage>
        <taxon>Eukaryota</taxon>
        <taxon>Fungi</taxon>
        <taxon>Fungi incertae sedis</taxon>
        <taxon>Chytridiomycota</taxon>
        <taxon>Chytridiomycota incertae sedis</taxon>
        <taxon>Chytridiomycetes</taxon>
        <taxon>Synchytriales</taxon>
        <taxon>Synchytriaceae</taxon>
        <taxon>Synchytrium</taxon>
    </lineage>
</organism>
<comment type="caution">
    <text evidence="19">The sequence shown here is derived from an EMBL/GenBank/DDBJ whole genome shotgun (WGS) entry which is preliminary data.</text>
</comment>
<keyword evidence="6" id="KW-0808">Transferase</keyword>
<evidence type="ECO:0000256" key="16">
    <source>
        <dbReference type="SAM" id="MobiDB-lite"/>
    </source>
</evidence>
<feature type="compositionally biased region" description="Polar residues" evidence="16">
    <location>
        <begin position="389"/>
        <end position="400"/>
    </location>
</feature>
<dbReference type="GO" id="GO:0046872">
    <property type="term" value="F:metal ion binding"/>
    <property type="evidence" value="ECO:0007669"/>
    <property type="project" value="UniProtKB-KW"/>
</dbReference>
<evidence type="ECO:0000256" key="11">
    <source>
        <dbReference type="ARBA" id="ARBA00022842"/>
    </source>
</evidence>
<reference evidence="20 21" key="1">
    <citation type="journal article" date="2019" name="Sci. Rep.">
        <title>Comparative genomics of chytrid fungi reveal insights into the obligate biotrophic and pathogenic lifestyle of Synchytrium endobioticum.</title>
        <authorList>
            <person name="van de Vossenberg B.T.L.H."/>
            <person name="Warris S."/>
            <person name="Nguyen H.D.T."/>
            <person name="van Gent-Pelzer M.P.E."/>
            <person name="Joly D.L."/>
            <person name="van de Geest H.C."/>
            <person name="Bonants P.J.M."/>
            <person name="Smith D.S."/>
            <person name="Levesque C.A."/>
            <person name="van der Lee T.A.J."/>
        </authorList>
    </citation>
    <scope>NUCLEOTIDE SEQUENCE [LARGE SCALE GENOMIC DNA]</scope>
    <source>
        <strain evidence="19 21">LEV6574</strain>
        <strain evidence="18 20">MB42</strain>
    </source>
</reference>
<feature type="compositionally biased region" description="Low complexity" evidence="16">
    <location>
        <begin position="32"/>
        <end position="43"/>
    </location>
</feature>
<dbReference type="InterPro" id="IPR000719">
    <property type="entry name" value="Prot_kinase_dom"/>
</dbReference>
<dbReference type="PROSITE" id="PS50011">
    <property type="entry name" value="PROTEIN_KINASE_DOM"/>
    <property type="match status" value="1"/>
</dbReference>
<evidence type="ECO:0000256" key="9">
    <source>
        <dbReference type="ARBA" id="ARBA00022777"/>
    </source>
</evidence>
<evidence type="ECO:0000256" key="7">
    <source>
        <dbReference type="ARBA" id="ARBA00022723"/>
    </source>
</evidence>
<evidence type="ECO:0000256" key="8">
    <source>
        <dbReference type="ARBA" id="ARBA00022741"/>
    </source>
</evidence>
<evidence type="ECO:0000256" key="15">
    <source>
        <dbReference type="PROSITE-ProRule" id="PRU10141"/>
    </source>
</evidence>
<dbReference type="SUPFAM" id="SSF56112">
    <property type="entry name" value="Protein kinase-like (PK-like)"/>
    <property type="match status" value="1"/>
</dbReference>
<feature type="compositionally biased region" description="Polar residues" evidence="16">
    <location>
        <begin position="961"/>
        <end position="973"/>
    </location>
</feature>
<dbReference type="OrthoDB" id="68483at2759"/>
<dbReference type="EC" id="2.7.11.1" evidence="4"/>
<keyword evidence="20" id="KW-1185">Reference proteome</keyword>
<feature type="region of interest" description="Disordered" evidence="16">
    <location>
        <begin position="386"/>
        <end position="439"/>
    </location>
</feature>
<dbReference type="Pfam" id="PF00069">
    <property type="entry name" value="Pkinase"/>
    <property type="match status" value="1"/>
</dbReference>
<dbReference type="InterPro" id="IPR008271">
    <property type="entry name" value="Ser/Thr_kinase_AS"/>
</dbReference>
<keyword evidence="12" id="KW-0464">Manganese</keyword>
<comment type="similarity">
    <text evidence="3">Belongs to the protein kinase superfamily. CAMK Ser/Thr protein kinase family. LKB1 subfamily.</text>
</comment>
<evidence type="ECO:0000313" key="19">
    <source>
        <dbReference type="EMBL" id="TPX41533.1"/>
    </source>
</evidence>
<dbReference type="EMBL" id="QEAN01000459">
    <property type="protein sequence ID" value="TPX36101.1"/>
    <property type="molecule type" value="Genomic_DNA"/>
</dbReference>
<feature type="region of interest" description="Disordered" evidence="16">
    <location>
        <begin position="1064"/>
        <end position="1083"/>
    </location>
</feature>
<feature type="compositionally biased region" description="Low complexity" evidence="16">
    <location>
        <begin position="1138"/>
        <end position="1151"/>
    </location>
</feature>
<dbReference type="Proteomes" id="UP000317494">
    <property type="component" value="Unassembled WGS sequence"/>
</dbReference>
<dbReference type="Proteomes" id="UP000320475">
    <property type="component" value="Unassembled WGS sequence"/>
</dbReference>
<dbReference type="AlphaFoldDB" id="A0A507CQW3"/>
<dbReference type="InterPro" id="IPR017441">
    <property type="entry name" value="Protein_kinase_ATP_BS"/>
</dbReference>
<evidence type="ECO:0000256" key="4">
    <source>
        <dbReference type="ARBA" id="ARBA00012513"/>
    </source>
</evidence>
<sequence>MDGDSNRNPVSSSSLPRQPGYLRSRQSSSDVSNPNAANTNTSTGKHPKDASPDSVRSGEPLSRHDSLPRKVVSKPFLCDGSPSSTSILTQPSAHAFPSMLQNSVKVVHESMPSLERHRCKSVHQSEEYVAYSADRPPYIPSSSTNNIIQSLHSFASRPSSRASSSMSGSTGRVAGSLSAGSRRRTLSKGVAAMPSLGSIAGGPEANAELNSSQSYGKQSHVSTLSISSASPLSHTMEMRSTSMLSGGSNAGESVSKTTSRLPSTVEKPVLHIYPRKAMVGRSPASLGNRAPASNAALSNQHSNFNSGALASSANKMNTSVSASGWAQYSANGSGNIHKSVSTVVGPKAGPFNVRRSVSLAKVSGMAASKSYSTGLKDRALSTMGGITTPFKNRGTSTSSNMKKDASLGADVNKSENNVVVPSTSAPSQSNSIPTTDQRHLSWFDSPENVVAGGAVIVSKDSHQRQHTKADAKQSESPRESTTSADGQADQKRRSSVQPAQRPSSSSARRLSAPSKAGHFPGNRRLSADNILLNVPPVINNGQIILPTPDALNEHRSPLLSLLSTPPQIEKQASNVSDVGPMDDSYRQNPEYYEYLMLCQRHASMNFITKIASADLVYDDEGLKAKMVGPYLLGDQIGKGSFGKVKEGLCSETLQRVAVKVINKKRLRKLATGIDNIIREIKLLRRLKHRNCITLINVYCKVEDDECSDGVFPWFQEIEDEPIVWKYDDGSEVEKNAEVLKWYMALEYCPCSLRTLIEHDGKLTVERARGFFVQLMEGLAYLHSQSIVHRDIKPGNLLITTDGTLKLTDYGIMEEFSHYEPGELMTTTFAGTHQFISSEIAAGATIFSGTKVDIWASGVTLFNMLTAGYPFQFPADGTLMGLYERIINATWDTPPEIDAELEDLLRCILNKDPDERYTITQILAHSWCQSLSHPASKSSKLPPLLVYPIIDDNRGRSDDDTNSSTAYDPNTPTSPLRPVTLRPIDELRDSLGSASLGGSSSPLGIERRLTASTAATIAHHDSGSSSMHSVKSPASAGDHIHSHHSPLSPHSSHAHRDGILAASKSPVANEQTHPKQKDYSATHNRAWTGSRGQIIEPTETTLIPYLDVLYGEEVEAEIEKNGTIADLLGIGVTGDDKSTASVGSSGAQSSTSRGRVKKWLMGVFKRPSSRPSSPTRATSP</sequence>
<dbReference type="InterPro" id="IPR011009">
    <property type="entry name" value="Kinase-like_dom_sf"/>
</dbReference>
<evidence type="ECO:0000259" key="17">
    <source>
        <dbReference type="PROSITE" id="PS50011"/>
    </source>
</evidence>
<evidence type="ECO:0000313" key="18">
    <source>
        <dbReference type="EMBL" id="TPX36101.1"/>
    </source>
</evidence>
<evidence type="ECO:0000256" key="1">
    <source>
        <dbReference type="ARBA" id="ARBA00001936"/>
    </source>
</evidence>
<evidence type="ECO:0000256" key="3">
    <source>
        <dbReference type="ARBA" id="ARBA00009985"/>
    </source>
</evidence>
<feature type="domain" description="Protein kinase" evidence="17">
    <location>
        <begin position="630"/>
        <end position="927"/>
    </location>
</feature>
<feature type="compositionally biased region" description="Low complexity" evidence="16">
    <location>
        <begin position="1168"/>
        <end position="1179"/>
    </location>
</feature>
<feature type="region of interest" description="Disordered" evidence="16">
    <location>
        <begin position="1132"/>
        <end position="1179"/>
    </location>
</feature>
<feature type="region of interest" description="Disordered" evidence="16">
    <location>
        <begin position="951"/>
        <end position="978"/>
    </location>
</feature>
<comment type="catalytic activity">
    <reaction evidence="14">
        <text>L-seryl-[protein] + ATP = O-phospho-L-seryl-[protein] + ADP + H(+)</text>
        <dbReference type="Rhea" id="RHEA:17989"/>
        <dbReference type="Rhea" id="RHEA-COMP:9863"/>
        <dbReference type="Rhea" id="RHEA-COMP:11604"/>
        <dbReference type="ChEBI" id="CHEBI:15378"/>
        <dbReference type="ChEBI" id="CHEBI:29999"/>
        <dbReference type="ChEBI" id="CHEBI:30616"/>
        <dbReference type="ChEBI" id="CHEBI:83421"/>
        <dbReference type="ChEBI" id="CHEBI:456216"/>
        <dbReference type="EC" id="2.7.11.1"/>
    </reaction>
</comment>
<dbReference type="Gene3D" id="3.30.200.20">
    <property type="entry name" value="Phosphorylase Kinase, domain 1"/>
    <property type="match status" value="1"/>
</dbReference>
<dbReference type="PANTHER" id="PTHR24346:SF94">
    <property type="entry name" value="NON-SPECIFIC SERINE_THREONINE PROTEIN KINASE"/>
    <property type="match status" value="1"/>
</dbReference>
<feature type="compositionally biased region" description="Polar residues" evidence="16">
    <location>
        <begin position="81"/>
        <end position="90"/>
    </location>
</feature>
<dbReference type="PROSITE" id="PS00107">
    <property type="entry name" value="PROTEIN_KINASE_ATP"/>
    <property type="match status" value="1"/>
</dbReference>
<evidence type="ECO:0000256" key="2">
    <source>
        <dbReference type="ARBA" id="ARBA00001946"/>
    </source>
</evidence>
<dbReference type="GO" id="GO:0005737">
    <property type="term" value="C:cytoplasm"/>
    <property type="evidence" value="ECO:0007669"/>
    <property type="project" value="TreeGrafter"/>
</dbReference>